<organism evidence="7 8">
    <name type="scientific">Plectus sambesii</name>
    <dbReference type="NCBI Taxonomy" id="2011161"/>
    <lineage>
        <taxon>Eukaryota</taxon>
        <taxon>Metazoa</taxon>
        <taxon>Ecdysozoa</taxon>
        <taxon>Nematoda</taxon>
        <taxon>Chromadorea</taxon>
        <taxon>Plectida</taxon>
        <taxon>Plectina</taxon>
        <taxon>Plectoidea</taxon>
        <taxon>Plectidae</taxon>
        <taxon>Plectus</taxon>
    </lineage>
</organism>
<dbReference type="InterPro" id="IPR036188">
    <property type="entry name" value="FAD/NAD-bd_sf"/>
</dbReference>
<dbReference type="GO" id="GO:0016192">
    <property type="term" value="P:vesicle-mediated transport"/>
    <property type="evidence" value="ECO:0007669"/>
    <property type="project" value="TreeGrafter"/>
</dbReference>
<dbReference type="Proteomes" id="UP000887566">
    <property type="component" value="Unplaced"/>
</dbReference>
<dbReference type="InterPro" id="IPR001738">
    <property type="entry name" value="Rab_escort"/>
</dbReference>
<dbReference type="PANTHER" id="PTHR11787:SF4">
    <property type="entry name" value="CHM, RAB ESCORT PROTEIN 1"/>
    <property type="match status" value="1"/>
</dbReference>
<comment type="subcellular location">
    <subcellularLocation>
        <location evidence="1 5">Cytoplasm</location>
    </subcellularLocation>
</comment>
<comment type="function">
    <text evidence="5">Substrate-binding subunit (component A) of the Rab geranylgeranyltransferase (GGTase) complex. Binds unprenylated Rab proteins and presents the substrate peptide to the catalytic component B. The component A is thought to be regenerated by transferring its prenylated Rab back to the donor membrane.</text>
</comment>
<evidence type="ECO:0000256" key="6">
    <source>
        <dbReference type="SAM" id="MobiDB-lite"/>
    </source>
</evidence>
<dbReference type="Gene3D" id="3.30.519.10">
    <property type="entry name" value="Guanine Nucleotide Dissociation Inhibitor, domain 2"/>
    <property type="match status" value="1"/>
</dbReference>
<keyword evidence="3 5" id="KW-0343">GTPase activation</keyword>
<dbReference type="Gene3D" id="1.10.405.10">
    <property type="entry name" value="Guanine Nucleotide Dissociation Inhibitor, domain 1"/>
    <property type="match status" value="1"/>
</dbReference>
<evidence type="ECO:0000256" key="3">
    <source>
        <dbReference type="ARBA" id="ARBA00022468"/>
    </source>
</evidence>
<feature type="compositionally biased region" description="Polar residues" evidence="6">
    <location>
        <begin position="162"/>
        <end position="183"/>
    </location>
</feature>
<feature type="compositionally biased region" description="Basic and acidic residues" evidence="6">
    <location>
        <begin position="621"/>
        <end position="639"/>
    </location>
</feature>
<evidence type="ECO:0000313" key="7">
    <source>
        <dbReference type="Proteomes" id="UP000887566"/>
    </source>
</evidence>
<dbReference type="PANTHER" id="PTHR11787">
    <property type="entry name" value="RAB GDP-DISSOCIATION INHIBITOR"/>
    <property type="match status" value="1"/>
</dbReference>
<keyword evidence="4 5" id="KW-0963">Cytoplasm</keyword>
<dbReference type="GO" id="GO:0007264">
    <property type="term" value="P:small GTPase-mediated signal transduction"/>
    <property type="evidence" value="ECO:0007669"/>
    <property type="project" value="UniProtKB-UniRule"/>
</dbReference>
<dbReference type="Pfam" id="PF00996">
    <property type="entry name" value="GDI"/>
    <property type="match status" value="2"/>
</dbReference>
<comment type="similarity">
    <text evidence="2 5">Belongs to the Rab GDI family.</text>
</comment>
<evidence type="ECO:0000256" key="2">
    <source>
        <dbReference type="ARBA" id="ARBA00005593"/>
    </source>
</evidence>
<dbReference type="GO" id="GO:0005634">
    <property type="term" value="C:nucleus"/>
    <property type="evidence" value="ECO:0007669"/>
    <property type="project" value="TreeGrafter"/>
</dbReference>
<dbReference type="WBParaSite" id="PSAMB.scaffold649size44577.g7740.t1">
    <property type="protein sequence ID" value="PSAMB.scaffold649size44577.g7740.t1"/>
    <property type="gene ID" value="PSAMB.scaffold649size44577.g7740"/>
</dbReference>
<feature type="region of interest" description="Disordered" evidence="6">
    <location>
        <begin position="107"/>
        <end position="187"/>
    </location>
</feature>
<name>A0A914X4W4_9BILA</name>
<dbReference type="SUPFAM" id="SSF54373">
    <property type="entry name" value="FAD-linked reductases, C-terminal domain"/>
    <property type="match status" value="1"/>
</dbReference>
<dbReference type="SUPFAM" id="SSF51905">
    <property type="entry name" value="FAD/NAD(P)-binding domain"/>
    <property type="match status" value="1"/>
</dbReference>
<evidence type="ECO:0000256" key="1">
    <source>
        <dbReference type="ARBA" id="ARBA00004496"/>
    </source>
</evidence>
<proteinExistence type="inferred from homology"/>
<reference evidence="8" key="1">
    <citation type="submission" date="2022-11" db="UniProtKB">
        <authorList>
            <consortium name="WormBaseParasite"/>
        </authorList>
    </citation>
    <scope>IDENTIFICATION</scope>
</reference>
<dbReference type="InterPro" id="IPR018203">
    <property type="entry name" value="GDP_dissociation_inhibitor"/>
</dbReference>
<protein>
    <recommendedName>
        <fullName evidence="5">Rab proteins geranylgeranyltransferase component A</fullName>
    </recommendedName>
</protein>
<sequence length="639" mass="70815">MAQDALPTDFDVIVLGTGLPESIVASACARSGLSVLHLDSNDYYGSTWASFHLKSIGEWADEQMKDTNGTDGNPTADFSHHLLPGERLELVSPARRKVIKNVQHSWHVENAPQPPAAELKEEKTTATVGEPNDSVEQSSTAAVESPTVPQETQLAPTDAKDPQTTTLPSAETTVPSAETTVPSAETAVPRWTRDRVEKDWRRFNLDLAPKVLRARGPMVQILCQSEVSRYAEFKCVDRFLCSGEHGNLHQVPCSRAEIFQTDAIGVMDKRRLMKFLTFALNWENEPEEYRGFEDKPLKEFLESKGLTGLLQSYISDTIASLQTNPNTVEGLRAVNKFLTSVGRYGNSPFLWTLYGSGELPQCFCRLCAVYGGIYCLRHSVDYLIINGDNRCTAVVTNGQRINCQFLIADQSYLPEEFVHQRKSVTAVQRAVLITDRPLEASDDKEHITLLNLANDDNLGTVHLLEAGFGACIAPKDLYVVHLTAACSSAYNASIEQPLSKIVHKYFSTSDDVTSDNVASLANRPRLLWILYFDVVTEMDVNKETIPSNIGVVCLPDATLDYETTVESAKELFALFWPDRDFLPFALPKEEEDEDEAQHEDVAGPENTQTEQSSTADTAENSTEHRDEAKAESVTEAKSE</sequence>
<evidence type="ECO:0000256" key="4">
    <source>
        <dbReference type="ARBA" id="ARBA00022490"/>
    </source>
</evidence>
<accession>A0A914X4W4</accession>
<dbReference type="Gene3D" id="3.50.50.60">
    <property type="entry name" value="FAD/NAD(P)-binding domain"/>
    <property type="match status" value="2"/>
</dbReference>
<dbReference type="PIRSF" id="PIRSF016550">
    <property type="entry name" value="Rab_ger_ger_transf_A_euk"/>
    <property type="match status" value="1"/>
</dbReference>
<dbReference type="GO" id="GO:0005092">
    <property type="term" value="F:GDP-dissociation inhibitor activity"/>
    <property type="evidence" value="ECO:0007669"/>
    <property type="project" value="InterPro"/>
</dbReference>
<evidence type="ECO:0000313" key="8">
    <source>
        <dbReference type="WBParaSite" id="PSAMB.scaffold649size44577.g7740.t1"/>
    </source>
</evidence>
<dbReference type="AlphaFoldDB" id="A0A914X4W4"/>
<dbReference type="GO" id="GO:0005096">
    <property type="term" value="F:GTPase activator activity"/>
    <property type="evidence" value="ECO:0007669"/>
    <property type="project" value="UniProtKB-UniRule"/>
</dbReference>
<dbReference type="PRINTS" id="PR00893">
    <property type="entry name" value="RABESCORT"/>
</dbReference>
<keyword evidence="7" id="KW-1185">Reference proteome</keyword>
<evidence type="ECO:0000256" key="5">
    <source>
        <dbReference type="PIRNR" id="PIRNR016550"/>
    </source>
</evidence>
<feature type="compositionally biased region" description="Polar residues" evidence="6">
    <location>
        <begin position="605"/>
        <end position="620"/>
    </location>
</feature>
<feature type="compositionally biased region" description="Polar residues" evidence="6">
    <location>
        <begin position="134"/>
        <end position="155"/>
    </location>
</feature>
<dbReference type="GO" id="GO:0005968">
    <property type="term" value="C:Rab-protein geranylgeranyltransferase complex"/>
    <property type="evidence" value="ECO:0007669"/>
    <property type="project" value="UniProtKB-UniRule"/>
</dbReference>
<dbReference type="PRINTS" id="PR00891">
    <property type="entry name" value="RABGDIREP"/>
</dbReference>
<feature type="region of interest" description="Disordered" evidence="6">
    <location>
        <begin position="587"/>
        <end position="639"/>
    </location>
</feature>
<dbReference type="GO" id="GO:0006886">
    <property type="term" value="P:intracellular protein transport"/>
    <property type="evidence" value="ECO:0007669"/>
    <property type="project" value="InterPro"/>
</dbReference>
<dbReference type="GO" id="GO:0005829">
    <property type="term" value="C:cytosol"/>
    <property type="evidence" value="ECO:0007669"/>
    <property type="project" value="TreeGrafter"/>
</dbReference>
<dbReference type="FunFam" id="1.10.405.10:FF:000003">
    <property type="entry name" value="Rab proteins geranylgeranyltransferase component A"/>
    <property type="match status" value="1"/>
</dbReference>